<name>A0AB34FXB0_9HYPO</name>
<dbReference type="AlphaFoldDB" id="A0AB34FXB0"/>
<feature type="transmembrane region" description="Helical" evidence="8">
    <location>
        <begin position="48"/>
        <end position="67"/>
    </location>
</feature>
<evidence type="ECO:0000256" key="2">
    <source>
        <dbReference type="ARBA" id="ARBA00022722"/>
    </source>
</evidence>
<dbReference type="GO" id="GO:0006308">
    <property type="term" value="P:DNA catabolic process"/>
    <property type="evidence" value="ECO:0007669"/>
    <property type="project" value="InterPro"/>
</dbReference>
<keyword evidence="2" id="KW-0540">Nuclease</keyword>
<sequence>MEAQSWGARAPEFSFDLIVAVTLSLCTAGTVAISAGALALGLVSAPGVVAWGSLGHIATAYLAGHFVSNSTEAYFKQLLRNDGDDYLAGVASWADSIRYTKWGRFTKTFHFIDAHDDPPRSCNVDFERDCKETGCVINALANYTRQSLDHELPAWLRAQAAKFVIHFVGDLHQPLHNEDVSRGGNGIYVRWDGREYNLHHVWDSSIAEKWIGGVRGKPYVIAERWANQLAVEITDGKFTEDKEAWLKDLDFADPMGTAMAWSKEANALVCTHVLPEGPHAIVGKELGGEYFNRAGPVIEKQVARAGFRMAAWLDIIADKYQANGAAHKMSEEL</sequence>
<evidence type="ECO:0000256" key="1">
    <source>
        <dbReference type="ARBA" id="ARBA00009547"/>
    </source>
</evidence>
<evidence type="ECO:0000256" key="7">
    <source>
        <dbReference type="ARBA" id="ARBA00023180"/>
    </source>
</evidence>
<keyword evidence="8" id="KW-0812">Transmembrane</keyword>
<comment type="similarity">
    <text evidence="1">Belongs to the nuclease type I family.</text>
</comment>
<dbReference type="GO" id="GO:0004519">
    <property type="term" value="F:endonuclease activity"/>
    <property type="evidence" value="ECO:0007669"/>
    <property type="project" value="UniProtKB-KW"/>
</dbReference>
<dbReference type="GO" id="GO:0046872">
    <property type="term" value="F:metal ion binding"/>
    <property type="evidence" value="ECO:0007669"/>
    <property type="project" value="UniProtKB-KW"/>
</dbReference>
<proteinExistence type="inferred from homology"/>
<dbReference type="PANTHER" id="PTHR33146:SF26">
    <property type="entry name" value="ENDONUCLEASE 4"/>
    <property type="match status" value="1"/>
</dbReference>
<keyword evidence="4" id="KW-0255">Endonuclease</keyword>
<dbReference type="PANTHER" id="PTHR33146">
    <property type="entry name" value="ENDONUCLEASE 4"/>
    <property type="match status" value="1"/>
</dbReference>
<dbReference type="GO" id="GO:0016788">
    <property type="term" value="F:hydrolase activity, acting on ester bonds"/>
    <property type="evidence" value="ECO:0007669"/>
    <property type="project" value="InterPro"/>
</dbReference>
<keyword evidence="7" id="KW-0325">Glycoprotein</keyword>
<evidence type="ECO:0000256" key="8">
    <source>
        <dbReference type="SAM" id="Phobius"/>
    </source>
</evidence>
<accession>A0AB34FXB0</accession>
<keyword evidence="3" id="KW-0479">Metal-binding</keyword>
<evidence type="ECO:0000256" key="5">
    <source>
        <dbReference type="ARBA" id="ARBA00022801"/>
    </source>
</evidence>
<dbReference type="EMBL" id="JAQHRD010000002">
    <property type="protein sequence ID" value="KAJ6443964.1"/>
    <property type="molecule type" value="Genomic_DNA"/>
</dbReference>
<feature type="transmembrane region" description="Helical" evidence="8">
    <location>
        <begin position="17"/>
        <end position="42"/>
    </location>
</feature>
<dbReference type="InterPro" id="IPR003154">
    <property type="entry name" value="S1/P1nuclease"/>
</dbReference>
<evidence type="ECO:0000256" key="6">
    <source>
        <dbReference type="ARBA" id="ARBA00023157"/>
    </source>
</evidence>
<dbReference type="SUPFAM" id="SSF48537">
    <property type="entry name" value="Phospholipase C/P1 nuclease"/>
    <property type="match status" value="1"/>
</dbReference>
<dbReference type="Gene3D" id="1.10.575.10">
    <property type="entry name" value="P1 Nuclease"/>
    <property type="match status" value="1"/>
</dbReference>
<gene>
    <name evidence="9" type="primary">NUCS</name>
    <name evidence="9" type="ORF">O9K51_02357</name>
</gene>
<keyword evidence="10" id="KW-1185">Reference proteome</keyword>
<evidence type="ECO:0000313" key="10">
    <source>
        <dbReference type="Proteomes" id="UP001163105"/>
    </source>
</evidence>
<keyword evidence="6" id="KW-1015">Disulfide bond</keyword>
<dbReference type="GO" id="GO:0003676">
    <property type="term" value="F:nucleic acid binding"/>
    <property type="evidence" value="ECO:0007669"/>
    <property type="project" value="InterPro"/>
</dbReference>
<dbReference type="InterPro" id="IPR008947">
    <property type="entry name" value="PLipase_C/P1_nuclease_dom_sf"/>
</dbReference>
<dbReference type="Pfam" id="PF02265">
    <property type="entry name" value="S1-P1_nuclease"/>
    <property type="match status" value="1"/>
</dbReference>
<evidence type="ECO:0000256" key="4">
    <source>
        <dbReference type="ARBA" id="ARBA00022759"/>
    </source>
</evidence>
<evidence type="ECO:0000313" key="9">
    <source>
        <dbReference type="EMBL" id="KAJ6443964.1"/>
    </source>
</evidence>
<protein>
    <submittedName>
        <fullName evidence="9">Nuclease S1</fullName>
    </submittedName>
</protein>
<evidence type="ECO:0000256" key="3">
    <source>
        <dbReference type="ARBA" id="ARBA00022723"/>
    </source>
</evidence>
<reference evidence="9" key="1">
    <citation type="submission" date="2023-01" db="EMBL/GenBank/DDBJ databases">
        <title>The growth and conidiation of Purpureocillium lavendulum are regulated by nitrogen source and histone H3K14 acetylation.</title>
        <authorList>
            <person name="Tang P."/>
            <person name="Han J."/>
            <person name="Zhang C."/>
            <person name="Tang P."/>
            <person name="Qi F."/>
            <person name="Zhang K."/>
            <person name="Liang L."/>
        </authorList>
    </citation>
    <scope>NUCLEOTIDE SEQUENCE</scope>
    <source>
        <strain evidence="9">YMF1.00683</strain>
    </source>
</reference>
<dbReference type="CDD" id="cd11010">
    <property type="entry name" value="S1-P1_nuclease"/>
    <property type="match status" value="1"/>
</dbReference>
<keyword evidence="8" id="KW-1133">Transmembrane helix</keyword>
<comment type="caution">
    <text evidence="9">The sequence shown here is derived from an EMBL/GenBank/DDBJ whole genome shotgun (WGS) entry which is preliminary data.</text>
</comment>
<keyword evidence="5" id="KW-0378">Hydrolase</keyword>
<dbReference type="Proteomes" id="UP001163105">
    <property type="component" value="Unassembled WGS sequence"/>
</dbReference>
<keyword evidence="8" id="KW-0472">Membrane</keyword>
<organism evidence="9 10">
    <name type="scientific">Purpureocillium lavendulum</name>
    <dbReference type="NCBI Taxonomy" id="1247861"/>
    <lineage>
        <taxon>Eukaryota</taxon>
        <taxon>Fungi</taxon>
        <taxon>Dikarya</taxon>
        <taxon>Ascomycota</taxon>
        <taxon>Pezizomycotina</taxon>
        <taxon>Sordariomycetes</taxon>
        <taxon>Hypocreomycetidae</taxon>
        <taxon>Hypocreales</taxon>
        <taxon>Ophiocordycipitaceae</taxon>
        <taxon>Purpureocillium</taxon>
    </lineage>
</organism>